<keyword evidence="1" id="KW-0812">Transmembrane</keyword>
<accession>A0A6A9QNT6</accession>
<feature type="transmembrane region" description="Helical" evidence="1">
    <location>
        <begin position="345"/>
        <end position="364"/>
    </location>
</feature>
<feature type="transmembrane region" description="Helical" evidence="1">
    <location>
        <begin position="229"/>
        <end position="249"/>
    </location>
</feature>
<proteinExistence type="predicted"/>
<dbReference type="EMBL" id="WGGD01000005">
    <property type="protein sequence ID" value="MUN28945.1"/>
    <property type="molecule type" value="Genomic_DNA"/>
</dbReference>
<keyword evidence="4" id="KW-1185">Reference proteome</keyword>
<evidence type="ECO:0000313" key="3">
    <source>
        <dbReference type="EMBL" id="MUN28945.1"/>
    </source>
</evidence>
<dbReference type="InterPro" id="IPR020846">
    <property type="entry name" value="MFS_dom"/>
</dbReference>
<name>A0A6A9QNT6_SULME</name>
<dbReference type="GO" id="GO:0022857">
    <property type="term" value="F:transmembrane transporter activity"/>
    <property type="evidence" value="ECO:0007669"/>
    <property type="project" value="InterPro"/>
</dbReference>
<dbReference type="PROSITE" id="PS50850">
    <property type="entry name" value="MFS"/>
    <property type="match status" value="1"/>
</dbReference>
<dbReference type="AlphaFoldDB" id="A0A6A9QNT6"/>
<evidence type="ECO:0000259" key="2">
    <source>
        <dbReference type="PROSITE" id="PS50850"/>
    </source>
</evidence>
<sequence length="379" mass="41597">MERRQRFIVIGLITMLFNSLYQYSWNALEPLFRVGFDVSLVEVEVAFTLFTIFSTGFQTVGGHFADRDGPRKVGVISAILAAAGFLGTSFSNSIYQFYAWWSLGSIGEGILYGIASNLAVKWYPDRRGFATGLVSLGFGVGASAINPLIEGFTSFREPTLIIGIAEIFAIPLLMWFAEYPKKQNLGKTPADLLKTWGWWALYLSFVMAAVPLTVMSSSLAYLAKDFSPQYLALLISVFPFMSGVSRPIIGHLSDKIGRVRSVAMTDLMMFFGSLFLFYGVLPISAVIIGFFGGSTITLYFSLVGDLFGSKYSTSNNAILYTGKAVAGVLGGVVFSYLFLVSHIDSFIYVTSTSVLGLVLLLVSVKVVRSREQKDQITTR</sequence>
<dbReference type="PANTHER" id="PTHR11360">
    <property type="entry name" value="MONOCARBOXYLATE TRANSPORTER"/>
    <property type="match status" value="1"/>
</dbReference>
<dbReference type="Gene3D" id="1.20.1250.20">
    <property type="entry name" value="MFS general substrate transporter like domains"/>
    <property type="match status" value="2"/>
</dbReference>
<organism evidence="3 4">
    <name type="scientific">Sulfuracidifex metallicus DSM 6482 = JCM 9184</name>
    <dbReference type="NCBI Taxonomy" id="523847"/>
    <lineage>
        <taxon>Archaea</taxon>
        <taxon>Thermoproteota</taxon>
        <taxon>Thermoprotei</taxon>
        <taxon>Sulfolobales</taxon>
        <taxon>Sulfolobaceae</taxon>
        <taxon>Sulfuracidifex</taxon>
    </lineage>
</organism>
<evidence type="ECO:0000313" key="4">
    <source>
        <dbReference type="Proteomes" id="UP000470772"/>
    </source>
</evidence>
<dbReference type="InterPro" id="IPR011701">
    <property type="entry name" value="MFS"/>
</dbReference>
<feature type="transmembrane region" description="Helical" evidence="1">
    <location>
        <begin position="7"/>
        <end position="25"/>
    </location>
</feature>
<dbReference type="Pfam" id="PF07690">
    <property type="entry name" value="MFS_1"/>
    <property type="match status" value="2"/>
</dbReference>
<feature type="transmembrane region" description="Helical" evidence="1">
    <location>
        <begin position="160"/>
        <end position="177"/>
    </location>
</feature>
<dbReference type="SUPFAM" id="SSF103473">
    <property type="entry name" value="MFS general substrate transporter"/>
    <property type="match status" value="1"/>
</dbReference>
<feature type="domain" description="Major facilitator superfamily (MFS) profile" evidence="2">
    <location>
        <begin position="7"/>
        <end position="368"/>
    </location>
</feature>
<gene>
    <name evidence="3" type="ORF">GC250_05720</name>
</gene>
<dbReference type="InterPro" id="IPR050327">
    <property type="entry name" value="Proton-linked_MCT"/>
</dbReference>
<feature type="transmembrane region" description="Helical" evidence="1">
    <location>
        <begin position="198"/>
        <end position="223"/>
    </location>
</feature>
<dbReference type="PANTHER" id="PTHR11360:SF304">
    <property type="entry name" value="MFS DOMAIN-CONTAINING PROTEIN"/>
    <property type="match status" value="1"/>
</dbReference>
<comment type="caution">
    <text evidence="3">The sequence shown here is derived from an EMBL/GenBank/DDBJ whole genome shotgun (WGS) entry which is preliminary data.</text>
</comment>
<dbReference type="InterPro" id="IPR036259">
    <property type="entry name" value="MFS_trans_sf"/>
</dbReference>
<dbReference type="RefSeq" id="WP_156016519.1">
    <property type="nucleotide sequence ID" value="NZ_WGGD01000005.1"/>
</dbReference>
<feature type="transmembrane region" description="Helical" evidence="1">
    <location>
        <begin position="320"/>
        <end position="339"/>
    </location>
</feature>
<keyword evidence="1" id="KW-1133">Transmembrane helix</keyword>
<feature type="transmembrane region" description="Helical" evidence="1">
    <location>
        <begin position="73"/>
        <end position="91"/>
    </location>
</feature>
<protein>
    <submittedName>
        <fullName evidence="3">MFS transporter</fullName>
    </submittedName>
</protein>
<evidence type="ECO:0000256" key="1">
    <source>
        <dbReference type="SAM" id="Phobius"/>
    </source>
</evidence>
<feature type="transmembrane region" description="Helical" evidence="1">
    <location>
        <begin position="127"/>
        <end position="148"/>
    </location>
</feature>
<dbReference type="Proteomes" id="UP000470772">
    <property type="component" value="Unassembled WGS sequence"/>
</dbReference>
<reference evidence="3 4" key="1">
    <citation type="submission" date="2019-10" db="EMBL/GenBank/DDBJ databases">
        <title>Sequencing and Assembly of Multiple Reported Metal-Biooxidizing Members of the Extremely Thermoacidophilic Archaeal Family Sulfolobaceae.</title>
        <authorList>
            <person name="Counts J.A."/>
            <person name="Kelly R.M."/>
        </authorList>
    </citation>
    <scope>NUCLEOTIDE SEQUENCE [LARGE SCALE GENOMIC DNA]</scope>
    <source>
        <strain evidence="3 4">DSM 6482</strain>
    </source>
</reference>
<dbReference type="CDD" id="cd17353">
    <property type="entry name" value="MFS_OFA_like"/>
    <property type="match status" value="1"/>
</dbReference>
<keyword evidence="1" id="KW-0472">Membrane</keyword>
<feature type="transmembrane region" description="Helical" evidence="1">
    <location>
        <begin position="45"/>
        <end position="66"/>
    </location>
</feature>
<feature type="transmembrane region" description="Helical" evidence="1">
    <location>
        <begin position="97"/>
        <end position="115"/>
    </location>
</feature>
<feature type="transmembrane region" description="Helical" evidence="1">
    <location>
        <begin position="261"/>
        <end position="281"/>
    </location>
</feature>